<proteinExistence type="predicted"/>
<evidence type="ECO:0000313" key="1">
    <source>
        <dbReference type="EMBL" id="CAI0406277.1"/>
    </source>
</evidence>
<gene>
    <name evidence="1" type="ORF">LITE_LOCUS13151</name>
</gene>
<evidence type="ECO:0000313" key="2">
    <source>
        <dbReference type="Proteomes" id="UP001154282"/>
    </source>
</evidence>
<comment type="caution">
    <text evidence="1">The sequence shown here is derived from an EMBL/GenBank/DDBJ whole genome shotgun (WGS) entry which is preliminary data.</text>
</comment>
<dbReference type="Proteomes" id="UP001154282">
    <property type="component" value="Unassembled WGS sequence"/>
</dbReference>
<reference evidence="1" key="1">
    <citation type="submission" date="2022-08" db="EMBL/GenBank/DDBJ databases">
        <authorList>
            <person name="Gutierrez-Valencia J."/>
        </authorList>
    </citation>
    <scope>NUCLEOTIDE SEQUENCE</scope>
</reference>
<keyword evidence="2" id="KW-1185">Reference proteome</keyword>
<sequence length="71" mass="8120">VGQRELPQILRRCREGEDGQCRKGRRVIIFAGNVRRVIVFSIDPFTVPSLWKDMECYGKLSVARRTAAVTI</sequence>
<dbReference type="EMBL" id="CAMGYJ010000004">
    <property type="protein sequence ID" value="CAI0406277.1"/>
    <property type="molecule type" value="Genomic_DNA"/>
</dbReference>
<name>A0AAV0J9H2_9ROSI</name>
<accession>A0AAV0J9H2</accession>
<feature type="non-terminal residue" evidence="1">
    <location>
        <position position="1"/>
    </location>
</feature>
<protein>
    <submittedName>
        <fullName evidence="1">Uncharacterized protein</fullName>
    </submittedName>
</protein>
<dbReference type="AlphaFoldDB" id="A0AAV0J9H2"/>
<organism evidence="1 2">
    <name type="scientific">Linum tenue</name>
    <dbReference type="NCBI Taxonomy" id="586396"/>
    <lineage>
        <taxon>Eukaryota</taxon>
        <taxon>Viridiplantae</taxon>
        <taxon>Streptophyta</taxon>
        <taxon>Embryophyta</taxon>
        <taxon>Tracheophyta</taxon>
        <taxon>Spermatophyta</taxon>
        <taxon>Magnoliopsida</taxon>
        <taxon>eudicotyledons</taxon>
        <taxon>Gunneridae</taxon>
        <taxon>Pentapetalae</taxon>
        <taxon>rosids</taxon>
        <taxon>fabids</taxon>
        <taxon>Malpighiales</taxon>
        <taxon>Linaceae</taxon>
        <taxon>Linum</taxon>
    </lineage>
</organism>